<evidence type="ECO:0000313" key="2">
    <source>
        <dbReference type="Proteomes" id="UP000245060"/>
    </source>
</evidence>
<keyword evidence="2" id="KW-1185">Reference proteome</keyword>
<reference evidence="2" key="1">
    <citation type="submission" date="2018-04" db="EMBL/GenBank/DDBJ databases">
        <title>Draft genome sequence of Mycobacterium montefiorense isolated from Japanese black salamander.</title>
        <authorList>
            <person name="Fukano H."/>
            <person name="Yoshida M."/>
            <person name="Shimizu A."/>
            <person name="Iwao H."/>
            <person name="Kurata O."/>
            <person name="Katayama Y."/>
            <person name="Omatsu T."/>
            <person name="Mizutani T."/>
            <person name="Wada S."/>
            <person name="Hoshino Y."/>
        </authorList>
    </citation>
    <scope>NUCLEOTIDE SEQUENCE [LARGE SCALE GENOMIC DNA]</scope>
    <source>
        <strain evidence="2">BS</strain>
    </source>
</reference>
<gene>
    <name evidence="1" type="ORF">MmonteBS_25330</name>
</gene>
<dbReference type="RefSeq" id="WP_108922219.1">
    <property type="nucleotide sequence ID" value="NZ_BFCH01000017.1"/>
</dbReference>
<dbReference type="Proteomes" id="UP000245060">
    <property type="component" value="Unassembled WGS sequence"/>
</dbReference>
<evidence type="ECO:0000313" key="1">
    <source>
        <dbReference type="EMBL" id="GBG38161.1"/>
    </source>
</evidence>
<organism evidence="1 2">
    <name type="scientific">Mycobacterium montefiorense</name>
    <dbReference type="NCBI Taxonomy" id="154654"/>
    <lineage>
        <taxon>Bacteria</taxon>
        <taxon>Bacillati</taxon>
        <taxon>Actinomycetota</taxon>
        <taxon>Actinomycetes</taxon>
        <taxon>Mycobacteriales</taxon>
        <taxon>Mycobacteriaceae</taxon>
        <taxon>Mycobacterium</taxon>
        <taxon>Mycobacterium simiae complex</taxon>
    </lineage>
</organism>
<proteinExistence type="predicted"/>
<name>A0ABQ0NMR2_9MYCO</name>
<accession>A0ABQ0NMR2</accession>
<sequence>MGHANPTTTELVYTHLYAKADHDDEMAALGALAATPKYHGDNVIPLHG</sequence>
<dbReference type="EMBL" id="BFCH01000017">
    <property type="protein sequence ID" value="GBG38161.1"/>
    <property type="molecule type" value="Genomic_DNA"/>
</dbReference>
<protein>
    <submittedName>
        <fullName evidence="1">Uncharacterized protein</fullName>
    </submittedName>
</protein>
<comment type="caution">
    <text evidence="1">The sequence shown here is derived from an EMBL/GenBank/DDBJ whole genome shotgun (WGS) entry which is preliminary data.</text>
</comment>